<evidence type="ECO:0000313" key="3">
    <source>
        <dbReference type="Proteomes" id="UP000800096"/>
    </source>
</evidence>
<protein>
    <submittedName>
        <fullName evidence="2">Uncharacterized protein</fullName>
    </submittedName>
</protein>
<dbReference type="PRINTS" id="PR01217">
    <property type="entry name" value="PRICHEXTENSN"/>
</dbReference>
<dbReference type="Proteomes" id="UP000800096">
    <property type="component" value="Unassembled WGS sequence"/>
</dbReference>
<gene>
    <name evidence="2" type="ORF">BDU57DRAFT_535474</name>
</gene>
<evidence type="ECO:0000256" key="1">
    <source>
        <dbReference type="SAM" id="MobiDB-lite"/>
    </source>
</evidence>
<name>A0A6A5R1D4_AMPQU</name>
<dbReference type="AlphaFoldDB" id="A0A6A5R1D4"/>
<organism evidence="2 3">
    <name type="scientific">Ampelomyces quisqualis</name>
    <name type="common">Powdery mildew agent</name>
    <dbReference type="NCBI Taxonomy" id="50730"/>
    <lineage>
        <taxon>Eukaryota</taxon>
        <taxon>Fungi</taxon>
        <taxon>Dikarya</taxon>
        <taxon>Ascomycota</taxon>
        <taxon>Pezizomycotina</taxon>
        <taxon>Dothideomycetes</taxon>
        <taxon>Pleosporomycetidae</taxon>
        <taxon>Pleosporales</taxon>
        <taxon>Pleosporineae</taxon>
        <taxon>Phaeosphaeriaceae</taxon>
        <taxon>Ampelomyces</taxon>
    </lineage>
</organism>
<feature type="compositionally biased region" description="Polar residues" evidence="1">
    <location>
        <begin position="1"/>
        <end position="11"/>
    </location>
</feature>
<feature type="region of interest" description="Disordered" evidence="1">
    <location>
        <begin position="1"/>
        <end position="77"/>
    </location>
</feature>
<feature type="compositionally biased region" description="Pro residues" evidence="1">
    <location>
        <begin position="22"/>
        <end position="76"/>
    </location>
</feature>
<keyword evidence="3" id="KW-1185">Reference proteome</keyword>
<dbReference type="EMBL" id="ML979132">
    <property type="protein sequence ID" value="KAF1921875.1"/>
    <property type="molecule type" value="Genomic_DNA"/>
</dbReference>
<sequence length="142" mass="15909">MSASNADNTTGGHHHQGLASPTPSPPSAPATAPAPAPFSTPPPPPPPPPSMPPPPPPPPPSTPPPPPPPPPPPEPLPYEVWRAQAIEWRDRSRAEHVHYRWIVAVLEWYVSLPDWDRNNRSPEREWALAYYGRFLRWWCFWP</sequence>
<evidence type="ECO:0000313" key="2">
    <source>
        <dbReference type="EMBL" id="KAF1921875.1"/>
    </source>
</evidence>
<accession>A0A6A5R1D4</accession>
<proteinExistence type="predicted"/>
<reference evidence="2" key="1">
    <citation type="journal article" date="2020" name="Stud. Mycol.">
        <title>101 Dothideomycetes genomes: a test case for predicting lifestyles and emergence of pathogens.</title>
        <authorList>
            <person name="Haridas S."/>
            <person name="Albert R."/>
            <person name="Binder M."/>
            <person name="Bloem J."/>
            <person name="Labutti K."/>
            <person name="Salamov A."/>
            <person name="Andreopoulos B."/>
            <person name="Baker S."/>
            <person name="Barry K."/>
            <person name="Bills G."/>
            <person name="Bluhm B."/>
            <person name="Cannon C."/>
            <person name="Castanera R."/>
            <person name="Culley D."/>
            <person name="Daum C."/>
            <person name="Ezra D."/>
            <person name="Gonzalez J."/>
            <person name="Henrissat B."/>
            <person name="Kuo A."/>
            <person name="Liang C."/>
            <person name="Lipzen A."/>
            <person name="Lutzoni F."/>
            <person name="Magnuson J."/>
            <person name="Mondo S."/>
            <person name="Nolan M."/>
            <person name="Ohm R."/>
            <person name="Pangilinan J."/>
            <person name="Park H.-J."/>
            <person name="Ramirez L."/>
            <person name="Alfaro M."/>
            <person name="Sun H."/>
            <person name="Tritt A."/>
            <person name="Yoshinaga Y."/>
            <person name="Zwiers L.-H."/>
            <person name="Turgeon B."/>
            <person name="Goodwin S."/>
            <person name="Spatafora J."/>
            <person name="Crous P."/>
            <person name="Grigoriev I."/>
        </authorList>
    </citation>
    <scope>NUCLEOTIDE SEQUENCE</scope>
    <source>
        <strain evidence="2">HMLAC05119</strain>
    </source>
</reference>